<comment type="similarity">
    <text evidence="1">Belongs to the LysR transcriptional regulatory family.</text>
</comment>
<keyword evidence="3 6" id="KW-0238">DNA-binding</keyword>
<dbReference type="SUPFAM" id="SSF53850">
    <property type="entry name" value="Periplasmic binding protein-like II"/>
    <property type="match status" value="1"/>
</dbReference>
<dbReference type="InterPro" id="IPR036390">
    <property type="entry name" value="WH_DNA-bd_sf"/>
</dbReference>
<name>A0A840SZF4_9RHOB</name>
<protein>
    <submittedName>
        <fullName evidence="6">DNA-binding transcriptional LysR family regulator</fullName>
    </submittedName>
</protein>
<dbReference type="PROSITE" id="PS50931">
    <property type="entry name" value="HTH_LYSR"/>
    <property type="match status" value="1"/>
</dbReference>
<evidence type="ECO:0000256" key="4">
    <source>
        <dbReference type="ARBA" id="ARBA00023163"/>
    </source>
</evidence>
<gene>
    <name evidence="6" type="ORF">HNP73_004442</name>
</gene>
<dbReference type="AlphaFoldDB" id="A0A840SZF4"/>
<dbReference type="InterPro" id="IPR000847">
    <property type="entry name" value="LysR_HTH_N"/>
</dbReference>
<keyword evidence="4" id="KW-0804">Transcription</keyword>
<evidence type="ECO:0000313" key="6">
    <source>
        <dbReference type="EMBL" id="MBB5224471.1"/>
    </source>
</evidence>
<feature type="domain" description="HTH lysR-type" evidence="5">
    <location>
        <begin position="1"/>
        <end position="61"/>
    </location>
</feature>
<accession>A0A840SZF4</accession>
<keyword evidence="2" id="KW-0805">Transcription regulation</keyword>
<sequence length="292" mass="31076">MVQAPLGALRTFEAVARHGSFSRAANELCVTQSAVSHQMRGLEAWFGVPLFERHGNRMALMPHSAELGAALGRSFGDIEASCRRARRAGGPVTLTVAVIPSVAICWLIPRLGAFRALAPGFEVRIVYAIHGQPIDFNDVDLAVVFADAPPDLAGMAVTPFLPGLTAPVCAPHLGGPRTAAEMLAAGLLHDTDASGWRDWFDATGEPEVAVAAGPVFEDFNLLRAAALAGQGVALCALAIIADDLREERLVQLSDRLIRAEYGYYIVTQRTAEEPSGAVGRFRAWLLSTAPTP</sequence>
<dbReference type="InterPro" id="IPR058163">
    <property type="entry name" value="LysR-type_TF_proteobact-type"/>
</dbReference>
<dbReference type="Gene3D" id="1.10.10.10">
    <property type="entry name" value="Winged helix-like DNA-binding domain superfamily/Winged helix DNA-binding domain"/>
    <property type="match status" value="1"/>
</dbReference>
<organism evidence="6 7">
    <name type="scientific">Amaricoccus macauensis</name>
    <dbReference type="NCBI Taxonomy" id="57001"/>
    <lineage>
        <taxon>Bacteria</taxon>
        <taxon>Pseudomonadati</taxon>
        <taxon>Pseudomonadota</taxon>
        <taxon>Alphaproteobacteria</taxon>
        <taxon>Rhodobacterales</taxon>
        <taxon>Paracoccaceae</taxon>
        <taxon>Amaricoccus</taxon>
    </lineage>
</organism>
<dbReference type="Pfam" id="PF00126">
    <property type="entry name" value="HTH_1"/>
    <property type="match status" value="1"/>
</dbReference>
<evidence type="ECO:0000313" key="7">
    <source>
        <dbReference type="Proteomes" id="UP000549457"/>
    </source>
</evidence>
<keyword evidence="7" id="KW-1185">Reference proteome</keyword>
<dbReference type="PANTHER" id="PTHR30537">
    <property type="entry name" value="HTH-TYPE TRANSCRIPTIONAL REGULATOR"/>
    <property type="match status" value="1"/>
</dbReference>
<dbReference type="InterPro" id="IPR005119">
    <property type="entry name" value="LysR_subst-bd"/>
</dbReference>
<evidence type="ECO:0000256" key="1">
    <source>
        <dbReference type="ARBA" id="ARBA00009437"/>
    </source>
</evidence>
<dbReference type="PANTHER" id="PTHR30537:SF26">
    <property type="entry name" value="GLYCINE CLEAVAGE SYSTEM TRANSCRIPTIONAL ACTIVATOR"/>
    <property type="match status" value="1"/>
</dbReference>
<dbReference type="CDD" id="cd08432">
    <property type="entry name" value="PBP2_GcdR_TrpI_HvrB_AmpR_like"/>
    <property type="match status" value="1"/>
</dbReference>
<reference evidence="6 7" key="1">
    <citation type="submission" date="2020-08" db="EMBL/GenBank/DDBJ databases">
        <title>Genomic Encyclopedia of Type Strains, Phase IV (KMG-IV): sequencing the most valuable type-strain genomes for metagenomic binning, comparative biology and taxonomic classification.</title>
        <authorList>
            <person name="Goeker M."/>
        </authorList>
    </citation>
    <scope>NUCLEOTIDE SEQUENCE [LARGE SCALE GENOMIC DNA]</scope>
    <source>
        <strain evidence="6 7">DSM 101730</strain>
    </source>
</reference>
<dbReference type="RefSeq" id="WP_184155222.1">
    <property type="nucleotide sequence ID" value="NZ_JACHFM010000008.1"/>
</dbReference>
<proteinExistence type="inferred from homology"/>
<dbReference type="Proteomes" id="UP000549457">
    <property type="component" value="Unassembled WGS sequence"/>
</dbReference>
<evidence type="ECO:0000256" key="2">
    <source>
        <dbReference type="ARBA" id="ARBA00023015"/>
    </source>
</evidence>
<dbReference type="GO" id="GO:0043565">
    <property type="term" value="F:sequence-specific DNA binding"/>
    <property type="evidence" value="ECO:0007669"/>
    <property type="project" value="TreeGrafter"/>
</dbReference>
<dbReference type="PRINTS" id="PR00039">
    <property type="entry name" value="HTHLYSR"/>
</dbReference>
<dbReference type="Gene3D" id="3.40.190.10">
    <property type="entry name" value="Periplasmic binding protein-like II"/>
    <property type="match status" value="2"/>
</dbReference>
<dbReference type="EMBL" id="JACHFM010000008">
    <property type="protein sequence ID" value="MBB5224471.1"/>
    <property type="molecule type" value="Genomic_DNA"/>
</dbReference>
<dbReference type="InterPro" id="IPR036388">
    <property type="entry name" value="WH-like_DNA-bd_sf"/>
</dbReference>
<dbReference type="Pfam" id="PF03466">
    <property type="entry name" value="LysR_substrate"/>
    <property type="match status" value="1"/>
</dbReference>
<dbReference type="SUPFAM" id="SSF46785">
    <property type="entry name" value="Winged helix' DNA-binding domain"/>
    <property type="match status" value="1"/>
</dbReference>
<comment type="caution">
    <text evidence="6">The sequence shown here is derived from an EMBL/GenBank/DDBJ whole genome shotgun (WGS) entry which is preliminary data.</text>
</comment>
<evidence type="ECO:0000256" key="3">
    <source>
        <dbReference type="ARBA" id="ARBA00023125"/>
    </source>
</evidence>
<dbReference type="GO" id="GO:0006351">
    <property type="term" value="P:DNA-templated transcription"/>
    <property type="evidence" value="ECO:0007669"/>
    <property type="project" value="TreeGrafter"/>
</dbReference>
<evidence type="ECO:0000259" key="5">
    <source>
        <dbReference type="PROSITE" id="PS50931"/>
    </source>
</evidence>
<dbReference type="GO" id="GO:0003700">
    <property type="term" value="F:DNA-binding transcription factor activity"/>
    <property type="evidence" value="ECO:0007669"/>
    <property type="project" value="InterPro"/>
</dbReference>